<dbReference type="Gene3D" id="3.40.50.2000">
    <property type="entry name" value="Glycogen Phosphorylase B"/>
    <property type="match status" value="3"/>
</dbReference>
<dbReference type="GO" id="GO:0009501">
    <property type="term" value="C:amyloplast"/>
    <property type="evidence" value="ECO:0007669"/>
    <property type="project" value="UniProtKB-SubCell"/>
</dbReference>
<reference evidence="13 14" key="1">
    <citation type="journal article" date="2024" name="Nat. Commun.">
        <title>Phylogenomics reveals the evolutionary origins of lichenization in chlorophyte algae.</title>
        <authorList>
            <person name="Puginier C."/>
            <person name="Libourel C."/>
            <person name="Otte J."/>
            <person name="Skaloud P."/>
            <person name="Haon M."/>
            <person name="Grisel S."/>
            <person name="Petersen M."/>
            <person name="Berrin J.G."/>
            <person name="Delaux P.M."/>
            <person name="Dal Grande F."/>
            <person name="Keller J."/>
        </authorList>
    </citation>
    <scope>NUCLEOTIDE SEQUENCE [LARGE SCALE GENOMIC DNA]</scope>
    <source>
        <strain evidence="13 14">SAG 2036</strain>
    </source>
</reference>
<feature type="compositionally biased region" description="Polar residues" evidence="10">
    <location>
        <begin position="111"/>
        <end position="132"/>
    </location>
</feature>
<dbReference type="GO" id="GO:0004373">
    <property type="term" value="F:alpha-1,4-glucan glucosyltransferase (UDP-glucose donor) activity"/>
    <property type="evidence" value="ECO:0007669"/>
    <property type="project" value="InterPro"/>
</dbReference>
<evidence type="ECO:0000256" key="3">
    <source>
        <dbReference type="ARBA" id="ARBA00004727"/>
    </source>
</evidence>
<feature type="compositionally biased region" description="Polar residues" evidence="10">
    <location>
        <begin position="41"/>
        <end position="55"/>
    </location>
</feature>
<dbReference type="AlphaFoldDB" id="A0AAW1NLC5"/>
<dbReference type="EMBL" id="JALJOQ010000190">
    <property type="protein sequence ID" value="KAK9790564.1"/>
    <property type="molecule type" value="Genomic_DNA"/>
</dbReference>
<protein>
    <recommendedName>
        <fullName evidence="5">starch synthase</fullName>
        <ecNumber evidence="5">2.4.1.21</ecNumber>
    </recommendedName>
</protein>
<evidence type="ECO:0000256" key="6">
    <source>
        <dbReference type="ARBA" id="ARBA00022676"/>
    </source>
</evidence>
<name>A0AAW1NLC5_9CHLO</name>
<feature type="domain" description="Glycosyl transferase family 1" evidence="11">
    <location>
        <begin position="436"/>
        <end position="585"/>
    </location>
</feature>
<dbReference type="InterPro" id="IPR001296">
    <property type="entry name" value="Glyco_trans_1"/>
</dbReference>
<dbReference type="CDD" id="cd03791">
    <property type="entry name" value="GT5_Glycogen_synthase_DULL1-like"/>
    <property type="match status" value="1"/>
</dbReference>
<evidence type="ECO:0000256" key="2">
    <source>
        <dbReference type="ARBA" id="ARBA00004602"/>
    </source>
</evidence>
<dbReference type="PANTHER" id="PTHR45825">
    <property type="entry name" value="GRANULE-BOUND STARCH SYNTHASE 1, CHLOROPLASTIC/AMYLOPLASTIC"/>
    <property type="match status" value="1"/>
</dbReference>
<evidence type="ECO:0000256" key="9">
    <source>
        <dbReference type="ARBA" id="ARBA00023234"/>
    </source>
</evidence>
<comment type="caution">
    <text evidence="13">The sequence shown here is derived from an EMBL/GenBank/DDBJ whole genome shotgun (WGS) entry which is preliminary data.</text>
</comment>
<comment type="subcellular location">
    <subcellularLocation>
        <location evidence="2">Plastid</location>
        <location evidence="2">Amyloplast</location>
    </subcellularLocation>
</comment>
<dbReference type="EC" id="2.4.1.21" evidence="5"/>
<keyword evidence="14" id="KW-1185">Reference proteome</keyword>
<gene>
    <name evidence="13" type="ORF">WJX73_007353</name>
</gene>
<dbReference type="Proteomes" id="UP001465755">
    <property type="component" value="Unassembled WGS sequence"/>
</dbReference>
<keyword evidence="9" id="KW-0035">Amyloplast</keyword>
<evidence type="ECO:0000313" key="14">
    <source>
        <dbReference type="Proteomes" id="UP001465755"/>
    </source>
</evidence>
<dbReference type="SUPFAM" id="SSF53756">
    <property type="entry name" value="UDP-Glycosyltransferase/glycogen phosphorylase"/>
    <property type="match status" value="1"/>
</dbReference>
<keyword evidence="7" id="KW-0808">Transferase</keyword>
<organism evidence="13 14">
    <name type="scientific">Symbiochloris irregularis</name>
    <dbReference type="NCBI Taxonomy" id="706552"/>
    <lineage>
        <taxon>Eukaryota</taxon>
        <taxon>Viridiplantae</taxon>
        <taxon>Chlorophyta</taxon>
        <taxon>core chlorophytes</taxon>
        <taxon>Trebouxiophyceae</taxon>
        <taxon>Trebouxiales</taxon>
        <taxon>Trebouxiaceae</taxon>
        <taxon>Symbiochloris</taxon>
    </lineage>
</organism>
<comment type="similarity">
    <text evidence="4">Belongs to the glycosyltransferase 1 family. Bacterial/plant glycogen synthase subfamily.</text>
</comment>
<feature type="region of interest" description="Disordered" evidence="10">
    <location>
        <begin position="41"/>
        <end position="78"/>
    </location>
</feature>
<dbReference type="GO" id="GO:0019252">
    <property type="term" value="P:starch biosynthetic process"/>
    <property type="evidence" value="ECO:0007669"/>
    <property type="project" value="UniProtKB-KW"/>
</dbReference>
<comment type="catalytic activity">
    <reaction evidence="1">
        <text>[(1-&gt;4)-alpha-D-glucosyl](n) + ADP-alpha-D-glucose = [(1-&gt;4)-alpha-D-glucosyl](n+1) + ADP + H(+)</text>
        <dbReference type="Rhea" id="RHEA:18189"/>
        <dbReference type="Rhea" id="RHEA-COMP:9584"/>
        <dbReference type="Rhea" id="RHEA-COMP:9587"/>
        <dbReference type="ChEBI" id="CHEBI:15378"/>
        <dbReference type="ChEBI" id="CHEBI:15444"/>
        <dbReference type="ChEBI" id="CHEBI:57498"/>
        <dbReference type="ChEBI" id="CHEBI:456216"/>
        <dbReference type="EC" id="2.4.1.21"/>
    </reaction>
</comment>
<evidence type="ECO:0000256" key="4">
    <source>
        <dbReference type="ARBA" id="ARBA00010281"/>
    </source>
</evidence>
<evidence type="ECO:0000256" key="10">
    <source>
        <dbReference type="SAM" id="MobiDB-lite"/>
    </source>
</evidence>
<dbReference type="HAMAP" id="MF_00484">
    <property type="entry name" value="Glycogen_synth"/>
    <property type="match status" value="1"/>
</dbReference>
<keyword evidence="9" id="KW-0934">Plastid</keyword>
<proteinExistence type="inferred from homology"/>
<comment type="pathway">
    <text evidence="3">Glycan biosynthesis; starch biosynthesis.</text>
</comment>
<evidence type="ECO:0000259" key="12">
    <source>
        <dbReference type="Pfam" id="PF08323"/>
    </source>
</evidence>
<evidence type="ECO:0000313" key="13">
    <source>
        <dbReference type="EMBL" id="KAK9790564.1"/>
    </source>
</evidence>
<evidence type="ECO:0000256" key="8">
    <source>
        <dbReference type="ARBA" id="ARBA00022922"/>
    </source>
</evidence>
<keyword evidence="6" id="KW-0328">Glycosyltransferase</keyword>
<evidence type="ECO:0000256" key="1">
    <source>
        <dbReference type="ARBA" id="ARBA00001478"/>
    </source>
</evidence>
<feature type="domain" description="Starch synthase catalytic" evidence="12">
    <location>
        <begin position="142"/>
        <end position="349"/>
    </location>
</feature>
<dbReference type="InterPro" id="IPR013534">
    <property type="entry name" value="Starch_synth_cat_dom"/>
</dbReference>
<evidence type="ECO:0000256" key="5">
    <source>
        <dbReference type="ARBA" id="ARBA00012588"/>
    </source>
</evidence>
<feature type="region of interest" description="Disordered" evidence="10">
    <location>
        <begin position="92"/>
        <end position="138"/>
    </location>
</feature>
<accession>A0AAW1NLC5</accession>
<dbReference type="Pfam" id="PF00534">
    <property type="entry name" value="Glycos_transf_1"/>
    <property type="match status" value="1"/>
</dbReference>
<dbReference type="GO" id="GO:0009011">
    <property type="term" value="F:alpha-1,4-glucan glucosyltransferase (ADP-glucose donor) activity"/>
    <property type="evidence" value="ECO:0007669"/>
    <property type="project" value="UniProtKB-EC"/>
</dbReference>
<evidence type="ECO:0000256" key="7">
    <source>
        <dbReference type="ARBA" id="ARBA00022679"/>
    </source>
</evidence>
<dbReference type="PANTHER" id="PTHR45825:SF11">
    <property type="entry name" value="ALPHA AMYLASE DOMAIN-CONTAINING PROTEIN"/>
    <property type="match status" value="1"/>
</dbReference>
<sequence length="635" mass="68965">MSGRLFALQGEIARSSALRPCSRRCATASDGACTRYTAALQPSESKGNRAVSCSASKKGRQASPQLERPTAGSVAEKDPLAEEDPLTALMQRQNEQASRASAIEPEPAQQMHVTNGNGSQNGTEDIAQSNGTPPKAESPMDIVFVSSEVAPWSKTGGLGDVMGSLPVAMARRGHRVMVVTPRYLNGDSSNDRKYSDLTDLKTKITLDLGNCGQHDVNFFHTHSQGVDWVFVDHAVYQRAGNPYADQYGAFGDNVFRFSILSQAACEAPLQLNIGGFSSGQPPGFPYGERVLFMANDWHASLVPAYIAAKYRRHGVYKDARAVLAIHNLSHQGVEVAEHFGDLGLPGDWYGALAWEVIGLCGVVGLCLEITTVEGGWGLHDNLASRASVLNGIVNGIDLNEWNPETDEHTPAHYTSGDLSGKSKCKAELQAEVGLPQDENAMLLGFIGRLDHQKGPDVIIEALPGLASRGIQVIILGSGDERYETALRQAEHDYPNNVRSWIGFNVPVSHRIVAGCDALLMPSRFEPCGLNQLFAMRYGTVPIAHATGGLRDTIKTFDPFVEDKAEQGTGWTFSPPDANTMLAAVDNARVTWQDHRESWQTLMRNGMSQDLSWDRSAGEYEQIFQWAMMDPPVAPS</sequence>
<keyword evidence="8" id="KW-0750">Starch biosynthesis</keyword>
<dbReference type="InterPro" id="IPR011835">
    <property type="entry name" value="GS/SS"/>
</dbReference>
<dbReference type="Pfam" id="PF08323">
    <property type="entry name" value="Glyco_transf_5"/>
    <property type="match status" value="1"/>
</dbReference>
<evidence type="ECO:0000259" key="11">
    <source>
        <dbReference type="Pfam" id="PF00534"/>
    </source>
</evidence>
<dbReference type="GO" id="GO:0009507">
    <property type="term" value="C:chloroplast"/>
    <property type="evidence" value="ECO:0007669"/>
    <property type="project" value="TreeGrafter"/>
</dbReference>